<evidence type="ECO:0000313" key="3">
    <source>
        <dbReference type="EMBL" id="KAF7816770.1"/>
    </source>
</evidence>
<dbReference type="EMBL" id="JAAIUW010000009">
    <property type="protein sequence ID" value="KAF7816770.1"/>
    <property type="molecule type" value="Genomic_DNA"/>
</dbReference>
<evidence type="ECO:0000256" key="1">
    <source>
        <dbReference type="SAM" id="MobiDB-lite"/>
    </source>
</evidence>
<protein>
    <recommendedName>
        <fullName evidence="5">RNase H type-1 domain-containing protein</fullName>
    </recommendedName>
</protein>
<feature type="region of interest" description="Disordered" evidence="1">
    <location>
        <begin position="162"/>
        <end position="196"/>
    </location>
</feature>
<feature type="region of interest" description="Disordered" evidence="1">
    <location>
        <begin position="220"/>
        <end position="239"/>
    </location>
</feature>
<evidence type="ECO:0008006" key="5">
    <source>
        <dbReference type="Google" id="ProtNLM"/>
    </source>
</evidence>
<comment type="caution">
    <text evidence="3">The sequence shown here is derived from an EMBL/GenBank/DDBJ whole genome shotgun (WGS) entry which is preliminary data.</text>
</comment>
<dbReference type="Proteomes" id="UP000634136">
    <property type="component" value="Unassembled WGS sequence"/>
</dbReference>
<reference evidence="3" key="1">
    <citation type="submission" date="2020-09" db="EMBL/GenBank/DDBJ databases">
        <title>Genome-Enabled Discovery of Anthraquinone Biosynthesis in Senna tora.</title>
        <authorList>
            <person name="Kang S.-H."/>
            <person name="Pandey R.P."/>
            <person name="Lee C.-M."/>
            <person name="Sim J.-S."/>
            <person name="Jeong J.-T."/>
            <person name="Choi B.-S."/>
            <person name="Jung M."/>
            <person name="Ginzburg D."/>
            <person name="Zhao K."/>
            <person name="Won S.Y."/>
            <person name="Oh T.-J."/>
            <person name="Yu Y."/>
            <person name="Kim N.-H."/>
            <person name="Lee O.R."/>
            <person name="Lee T.-H."/>
            <person name="Bashyal P."/>
            <person name="Kim T.-S."/>
            <person name="Lee W.-H."/>
            <person name="Kawkins C."/>
            <person name="Kim C.-K."/>
            <person name="Kim J.S."/>
            <person name="Ahn B.O."/>
            <person name="Rhee S.Y."/>
            <person name="Sohng J.K."/>
        </authorList>
    </citation>
    <scope>NUCLEOTIDE SEQUENCE</scope>
    <source>
        <tissue evidence="3">Leaf</tissue>
    </source>
</reference>
<proteinExistence type="predicted"/>
<dbReference type="AlphaFoldDB" id="A0A834WB36"/>
<sequence>MLSLSMLDGNLLLWIGSNLTLMDLRLETLALLALLAVVALLEIIGVNGWVDFTLSLAVIQPLIEAIELINKAKNMGFTCNRVTGRIFKLASEFGKVLFSHCFREANICADWLTNFSLSFRIGVIELSSPPTDLLKLIARDKIGLTSCRVGPVRFVWTLKGSSSTIPHQHQPSNSNILQRPMASDSPSNSHFPMSQYSSSYSSSSSSSSSTIPMMLETSSSNRTLHHTRSRFSSPPSDQPSYHYHLPSCTHFRLSTSSPLSHSLRSSSSPPDLSEKARSLTLACSAPSPSSPFGLSQSLGFLT</sequence>
<feature type="compositionally biased region" description="Polar residues" evidence="1">
    <location>
        <begin position="230"/>
        <end position="239"/>
    </location>
</feature>
<feature type="compositionally biased region" description="Polar residues" evidence="1">
    <location>
        <begin position="162"/>
        <end position="177"/>
    </location>
</feature>
<feature type="transmembrane region" description="Helical" evidence="2">
    <location>
        <begin position="29"/>
        <end position="50"/>
    </location>
</feature>
<name>A0A834WB36_9FABA</name>
<organism evidence="3 4">
    <name type="scientific">Senna tora</name>
    <dbReference type="NCBI Taxonomy" id="362788"/>
    <lineage>
        <taxon>Eukaryota</taxon>
        <taxon>Viridiplantae</taxon>
        <taxon>Streptophyta</taxon>
        <taxon>Embryophyta</taxon>
        <taxon>Tracheophyta</taxon>
        <taxon>Spermatophyta</taxon>
        <taxon>Magnoliopsida</taxon>
        <taxon>eudicotyledons</taxon>
        <taxon>Gunneridae</taxon>
        <taxon>Pentapetalae</taxon>
        <taxon>rosids</taxon>
        <taxon>fabids</taxon>
        <taxon>Fabales</taxon>
        <taxon>Fabaceae</taxon>
        <taxon>Caesalpinioideae</taxon>
        <taxon>Cassia clade</taxon>
        <taxon>Senna</taxon>
    </lineage>
</organism>
<keyword evidence="2" id="KW-0472">Membrane</keyword>
<accession>A0A834WB36</accession>
<evidence type="ECO:0000313" key="4">
    <source>
        <dbReference type="Proteomes" id="UP000634136"/>
    </source>
</evidence>
<keyword evidence="2" id="KW-0812">Transmembrane</keyword>
<keyword evidence="4" id="KW-1185">Reference proteome</keyword>
<keyword evidence="2" id="KW-1133">Transmembrane helix</keyword>
<evidence type="ECO:0000256" key="2">
    <source>
        <dbReference type="SAM" id="Phobius"/>
    </source>
</evidence>
<gene>
    <name evidence="3" type="ORF">G2W53_030739</name>
</gene>